<dbReference type="EMBL" id="CAFABH010000036">
    <property type="protein sequence ID" value="CAB4833026.1"/>
    <property type="molecule type" value="Genomic_DNA"/>
</dbReference>
<sequence>MKIKNTFKVAVLGATVLALVLAPSANATTWNSGGASSVNGLMAACKTAYQTATGDDFPYNGTGSGSGKTGIHAGTMDFAFSDSVDTAPIANQIHLPAFVWPVAILTNLGGTNKPLTLSTETLAKIFAGAITKWDDPAIVADNNKDTKVIVYKKDASGAVAKDATGNPIVSKVNVVPNHRTLPSKDIVVFYRSANSGTSNNLTRAFNNLYPTIWTKPANDAFATAFPGDVTKDPRHFRGATGSGDVANNVKATPYSITYAEVGFAAAPYNLAITSVVNKAGNAIVPSSSSAMAAAAKATVKDDGTVTFDYATMDSDAYPFTATTYALALTDYGNATKGAGIKKTLEYLTNNCAKNNPSQGFGAYTPTNAFAIAFGKQLAKLGK</sequence>
<dbReference type="PIRSF" id="PIRSF002756">
    <property type="entry name" value="PstS"/>
    <property type="match status" value="1"/>
</dbReference>
<dbReference type="Pfam" id="PF12849">
    <property type="entry name" value="PBP_like_2"/>
    <property type="match status" value="1"/>
</dbReference>
<evidence type="ECO:0000256" key="1">
    <source>
        <dbReference type="ARBA" id="ARBA00008725"/>
    </source>
</evidence>
<dbReference type="EMBL" id="CAFBQX010000001">
    <property type="protein sequence ID" value="CAB5069926.1"/>
    <property type="molecule type" value="Genomic_DNA"/>
</dbReference>
<dbReference type="SUPFAM" id="SSF53850">
    <property type="entry name" value="Periplasmic binding protein-like II"/>
    <property type="match status" value="1"/>
</dbReference>
<dbReference type="PANTHER" id="PTHR42996:SF1">
    <property type="entry name" value="PHOSPHATE-BINDING PROTEIN PSTS"/>
    <property type="match status" value="1"/>
</dbReference>
<evidence type="ECO:0000256" key="2">
    <source>
        <dbReference type="ARBA" id="ARBA00022448"/>
    </source>
</evidence>
<dbReference type="EMBL" id="CAESAE010000004">
    <property type="protein sequence ID" value="CAB4336967.1"/>
    <property type="molecule type" value="Genomic_DNA"/>
</dbReference>
<evidence type="ECO:0000313" key="10">
    <source>
        <dbReference type="EMBL" id="CAB4860135.1"/>
    </source>
</evidence>
<gene>
    <name evidence="6" type="ORF">UFOPK2510_00046</name>
    <name evidence="7" type="ORF">UFOPK2718_00374</name>
    <name evidence="8" type="ORF">UFOPK2936_00230</name>
    <name evidence="9" type="ORF">UFOPK3174_01418</name>
    <name evidence="10" type="ORF">UFOPK3328_00430</name>
    <name evidence="11" type="ORF">UFOPK3779_00895</name>
    <name evidence="12" type="ORF">UFOPK3913_01439</name>
    <name evidence="5" type="ORF">UFOPK4107_00674</name>
    <name evidence="13" type="ORF">UFOPK4403_00199</name>
</gene>
<feature type="domain" description="PBP" evidence="4">
    <location>
        <begin position="25"/>
        <end position="347"/>
    </location>
</feature>
<comment type="similarity">
    <text evidence="1">Belongs to the PstS family.</text>
</comment>
<dbReference type="InterPro" id="IPR050962">
    <property type="entry name" value="Phosphate-bind_PstS"/>
</dbReference>
<accession>A0A6J7CT63</accession>
<dbReference type="EMBL" id="CAFBOC010000020">
    <property type="protein sequence ID" value="CAB4985555.1"/>
    <property type="molecule type" value="Genomic_DNA"/>
</dbReference>
<evidence type="ECO:0000256" key="3">
    <source>
        <dbReference type="ARBA" id="ARBA00022592"/>
    </source>
</evidence>
<dbReference type="GO" id="GO:0043190">
    <property type="term" value="C:ATP-binding cassette (ABC) transporter complex"/>
    <property type="evidence" value="ECO:0007669"/>
    <property type="project" value="InterPro"/>
</dbReference>
<evidence type="ECO:0000313" key="12">
    <source>
        <dbReference type="EMBL" id="CAB4985555.1"/>
    </source>
</evidence>
<organism evidence="10">
    <name type="scientific">freshwater metagenome</name>
    <dbReference type="NCBI Taxonomy" id="449393"/>
    <lineage>
        <taxon>unclassified sequences</taxon>
        <taxon>metagenomes</taxon>
        <taxon>ecological metagenomes</taxon>
    </lineage>
</organism>
<reference evidence="10" key="1">
    <citation type="submission" date="2020-05" db="EMBL/GenBank/DDBJ databases">
        <authorList>
            <person name="Chiriac C."/>
            <person name="Salcher M."/>
            <person name="Ghai R."/>
            <person name="Kavagutti S V."/>
        </authorList>
    </citation>
    <scope>NUCLEOTIDE SEQUENCE</scope>
</reference>
<evidence type="ECO:0000313" key="13">
    <source>
        <dbReference type="EMBL" id="CAB5069926.1"/>
    </source>
</evidence>
<dbReference type="GO" id="GO:0042301">
    <property type="term" value="F:phosphate ion binding"/>
    <property type="evidence" value="ECO:0007669"/>
    <property type="project" value="InterPro"/>
</dbReference>
<dbReference type="EMBL" id="CAEZZW010000001">
    <property type="protein sequence ID" value="CAB4771644.1"/>
    <property type="molecule type" value="Genomic_DNA"/>
</dbReference>
<evidence type="ECO:0000313" key="9">
    <source>
        <dbReference type="EMBL" id="CAB4833026.1"/>
    </source>
</evidence>
<evidence type="ECO:0000259" key="4">
    <source>
        <dbReference type="Pfam" id="PF12849"/>
    </source>
</evidence>
<dbReference type="AlphaFoldDB" id="A0A6J7CT63"/>
<dbReference type="EMBL" id="CAFBNH010000004">
    <property type="protein sequence ID" value="CAB4946197.1"/>
    <property type="molecule type" value="Genomic_DNA"/>
</dbReference>
<evidence type="ECO:0000313" key="7">
    <source>
        <dbReference type="EMBL" id="CAB4719727.1"/>
    </source>
</evidence>
<proteinExistence type="inferred from homology"/>
<dbReference type="PANTHER" id="PTHR42996">
    <property type="entry name" value="PHOSPHATE-BINDING PROTEIN PSTS"/>
    <property type="match status" value="1"/>
</dbReference>
<name>A0A6J7CT63_9ZZZZ</name>
<dbReference type="GO" id="GO:0035435">
    <property type="term" value="P:phosphate ion transmembrane transport"/>
    <property type="evidence" value="ECO:0007669"/>
    <property type="project" value="InterPro"/>
</dbReference>
<dbReference type="EMBL" id="CAFBLD010000002">
    <property type="protein sequence ID" value="CAB4860135.1"/>
    <property type="molecule type" value="Genomic_DNA"/>
</dbReference>
<evidence type="ECO:0000313" key="6">
    <source>
        <dbReference type="EMBL" id="CAB4682577.1"/>
    </source>
</evidence>
<keyword evidence="3" id="KW-0592">Phosphate transport</keyword>
<evidence type="ECO:0000313" key="5">
    <source>
        <dbReference type="EMBL" id="CAB4336967.1"/>
    </source>
</evidence>
<protein>
    <submittedName>
        <fullName evidence="10">Unannotated protein</fullName>
    </submittedName>
</protein>
<dbReference type="EMBL" id="CAEZYM010000003">
    <property type="protein sequence ID" value="CAB4719727.1"/>
    <property type="molecule type" value="Genomic_DNA"/>
</dbReference>
<dbReference type="InterPro" id="IPR005673">
    <property type="entry name" value="ABC_phos-bd_PstS"/>
</dbReference>
<dbReference type="EMBL" id="CAEZXO010000001">
    <property type="protein sequence ID" value="CAB4682577.1"/>
    <property type="molecule type" value="Genomic_DNA"/>
</dbReference>
<evidence type="ECO:0000313" key="11">
    <source>
        <dbReference type="EMBL" id="CAB4946197.1"/>
    </source>
</evidence>
<evidence type="ECO:0000313" key="8">
    <source>
        <dbReference type="EMBL" id="CAB4771644.1"/>
    </source>
</evidence>
<keyword evidence="2" id="KW-0813">Transport</keyword>
<dbReference type="InterPro" id="IPR024370">
    <property type="entry name" value="PBP_domain"/>
</dbReference>
<dbReference type="Gene3D" id="3.40.190.10">
    <property type="entry name" value="Periplasmic binding protein-like II"/>
    <property type="match status" value="4"/>
</dbReference>